<dbReference type="GO" id="GO:0016020">
    <property type="term" value="C:membrane"/>
    <property type="evidence" value="ECO:0007669"/>
    <property type="project" value="TreeGrafter"/>
</dbReference>
<dbReference type="PANTHER" id="PTHR46332">
    <property type="entry name" value="ASPARTATE BETA-HYDROXYLASE DOMAIN-CONTAINING PROTEIN 2"/>
    <property type="match status" value="1"/>
</dbReference>
<evidence type="ECO:0000256" key="2">
    <source>
        <dbReference type="ARBA" id="ARBA00022964"/>
    </source>
</evidence>
<accession>A0A1I8A8V3</accession>
<evidence type="ECO:0000256" key="1">
    <source>
        <dbReference type="ARBA" id="ARBA00007730"/>
    </source>
</evidence>
<evidence type="ECO:0000256" key="3">
    <source>
        <dbReference type="ARBA" id="ARBA00023002"/>
    </source>
</evidence>
<dbReference type="Proteomes" id="UP000095287">
    <property type="component" value="Unplaced"/>
</dbReference>
<dbReference type="Pfam" id="PF05118">
    <property type="entry name" value="Asp_Arg_Hydrox"/>
    <property type="match status" value="1"/>
</dbReference>
<dbReference type="InterPro" id="IPR051821">
    <property type="entry name" value="Asp/Asn_beta-hydroxylase"/>
</dbReference>
<dbReference type="SUPFAM" id="SSF51197">
    <property type="entry name" value="Clavaminate synthase-like"/>
    <property type="match status" value="1"/>
</dbReference>
<proteinExistence type="inferred from homology"/>
<dbReference type="GO" id="GO:0051213">
    <property type="term" value="F:dioxygenase activity"/>
    <property type="evidence" value="ECO:0007669"/>
    <property type="project" value="UniProtKB-KW"/>
</dbReference>
<evidence type="ECO:0000313" key="5">
    <source>
        <dbReference type="Proteomes" id="UP000095287"/>
    </source>
</evidence>
<evidence type="ECO:0000259" key="4">
    <source>
        <dbReference type="Pfam" id="PF05118"/>
    </source>
</evidence>
<sequence length="301" mass="34703">MWPMLYAAFWLVVPWAAFFGTFSYFELFPVFNLSVNKVSSSMSQQRRKKVLCILPNCIRCSKNEILLASARNLLEVSYVGDSEFERISDALEQRHEELLLQIEFNERKPVWEHRDFPLSFQSDFELLSAAVEIIKEDCQKAFDCPSLWSRNGLGENTWFIFPFVNQGVWQDEHCTICPKIAAILYRLKNLVMDCVFGNAFISMIPSDCVIDEHCGITNARLRCHLGIEVPDDKEHCYMIVGGQKFNWTKGSCTVIDDSFPHSVNLKGCSEDRTVLVVDFWNPQLKEKERECLHAIFSTNDG</sequence>
<feature type="domain" description="Aspartyl/asparaginy/proline hydroxylase" evidence="4">
    <location>
        <begin position="132"/>
        <end position="282"/>
    </location>
</feature>
<protein>
    <submittedName>
        <fullName evidence="6">Asp_Arg_Hydrox domain-containing protein</fullName>
    </submittedName>
</protein>
<dbReference type="InterPro" id="IPR007803">
    <property type="entry name" value="Asp/Arg/Pro-Hydrxlase"/>
</dbReference>
<dbReference type="WBParaSite" id="L893_g34014.t1">
    <property type="protein sequence ID" value="L893_g34014.t1"/>
    <property type="gene ID" value="L893_g34014"/>
</dbReference>
<reference evidence="6" key="1">
    <citation type="submission" date="2016-11" db="UniProtKB">
        <authorList>
            <consortium name="WormBaseParasite"/>
        </authorList>
    </citation>
    <scope>IDENTIFICATION</scope>
</reference>
<dbReference type="InterPro" id="IPR027443">
    <property type="entry name" value="IPNS-like_sf"/>
</dbReference>
<keyword evidence="5" id="KW-1185">Reference proteome</keyword>
<dbReference type="AlphaFoldDB" id="A0A1I8A8V3"/>
<comment type="similarity">
    <text evidence="1">Belongs to the aspartyl/asparaginyl beta-hydroxylase family.</text>
</comment>
<evidence type="ECO:0000313" key="6">
    <source>
        <dbReference type="WBParaSite" id="L893_g34014.t1"/>
    </source>
</evidence>
<keyword evidence="2" id="KW-0223">Dioxygenase</keyword>
<dbReference type="Gene3D" id="2.60.120.330">
    <property type="entry name" value="B-lactam Antibiotic, Isopenicillin N Synthase, Chain"/>
    <property type="match status" value="1"/>
</dbReference>
<name>A0A1I8A8V3_9BILA</name>
<keyword evidence="3" id="KW-0560">Oxidoreductase</keyword>
<dbReference type="PANTHER" id="PTHR46332:SF5">
    <property type="entry name" value="ASPARTATE BETA-HYDROXYLASE DOMAIN CONTAINING 2"/>
    <property type="match status" value="1"/>
</dbReference>
<organism evidence="5 6">
    <name type="scientific">Steinernema glaseri</name>
    <dbReference type="NCBI Taxonomy" id="37863"/>
    <lineage>
        <taxon>Eukaryota</taxon>
        <taxon>Metazoa</taxon>
        <taxon>Ecdysozoa</taxon>
        <taxon>Nematoda</taxon>
        <taxon>Chromadorea</taxon>
        <taxon>Rhabditida</taxon>
        <taxon>Tylenchina</taxon>
        <taxon>Panagrolaimomorpha</taxon>
        <taxon>Strongyloidoidea</taxon>
        <taxon>Steinernematidae</taxon>
        <taxon>Steinernema</taxon>
    </lineage>
</organism>